<proteinExistence type="predicted"/>
<dbReference type="GO" id="GO:0003824">
    <property type="term" value="F:catalytic activity"/>
    <property type="evidence" value="ECO:0007669"/>
    <property type="project" value="InterPro"/>
</dbReference>
<dbReference type="EMBL" id="CP000859">
    <property type="protein sequence ID" value="ABW67442.1"/>
    <property type="molecule type" value="Genomic_DNA"/>
</dbReference>
<name>A9A0E2_DESOH</name>
<dbReference type="SUPFAM" id="SSF46785">
    <property type="entry name" value="Winged helix' DNA-binding domain"/>
    <property type="match status" value="1"/>
</dbReference>
<evidence type="ECO:0000256" key="1">
    <source>
        <dbReference type="ARBA" id="ARBA00001966"/>
    </source>
</evidence>
<dbReference type="HOGENOM" id="CLU_058377_0_0_7"/>
<keyword evidence="4" id="KW-0479">Metal-binding</keyword>
<gene>
    <name evidence="8" type="ordered locus">Dole_1638</name>
</gene>
<dbReference type="InterPro" id="IPR007197">
    <property type="entry name" value="rSAM"/>
</dbReference>
<dbReference type="RefSeq" id="WP_012175058.1">
    <property type="nucleotide sequence ID" value="NC_009943.1"/>
</dbReference>
<evidence type="ECO:0000259" key="7">
    <source>
        <dbReference type="PROSITE" id="PS51918"/>
    </source>
</evidence>
<evidence type="ECO:0000313" key="9">
    <source>
        <dbReference type="Proteomes" id="UP000008561"/>
    </source>
</evidence>
<keyword evidence="2" id="KW-0004">4Fe-4S</keyword>
<dbReference type="InterPro" id="IPR036388">
    <property type="entry name" value="WH-like_DNA-bd_sf"/>
</dbReference>
<dbReference type="SFLD" id="SFLDG01083">
    <property type="entry name" value="Uncharacterised_Radical_SAM_Su"/>
    <property type="match status" value="1"/>
</dbReference>
<dbReference type="GO" id="GO:0046872">
    <property type="term" value="F:metal ion binding"/>
    <property type="evidence" value="ECO:0007669"/>
    <property type="project" value="UniProtKB-KW"/>
</dbReference>
<dbReference type="PANTHER" id="PTHR43787:SF11">
    <property type="entry name" value="UPF0026 PROTEIN SLR1464"/>
    <property type="match status" value="1"/>
</dbReference>
<protein>
    <submittedName>
        <fullName evidence="8">Radical SAM domain protein</fullName>
    </submittedName>
</protein>
<evidence type="ECO:0000256" key="2">
    <source>
        <dbReference type="ARBA" id="ARBA00022485"/>
    </source>
</evidence>
<sequence>MTDKSSNASFIYGPVPSRRLGRSLGVDLIPLKLCTYDCIYCQLGKSSSKTVKRLPYRDADTVLAQLFERLEKIDRPDCITIAGSGEPTLNSDIGAVIAGIKQKTDIPVVVLTNGSLLSDPEVQSDLLAADMVIPSLDAWNPEMFASINRPYRTVDFTTMTEGLVSFSKAYGGQLWLEIFIMDGINASVDDARAFKPLVDRINPAVVYVNTAVRPPEESFVKQASPAMIENFYRTLGRAHQKDVVFDGTGPAEGSGNVATDIVEMVARRPVTATDIAAGLNLPEAAVRPHIEQLVAEGRLEAVPKGDRVYFRTP</sequence>
<dbReference type="InterPro" id="IPR058240">
    <property type="entry name" value="rSAM_sf"/>
</dbReference>
<dbReference type="GO" id="GO:0051539">
    <property type="term" value="F:4 iron, 4 sulfur cluster binding"/>
    <property type="evidence" value="ECO:0007669"/>
    <property type="project" value="UniProtKB-KW"/>
</dbReference>
<dbReference type="SUPFAM" id="SSF102114">
    <property type="entry name" value="Radical SAM enzymes"/>
    <property type="match status" value="1"/>
</dbReference>
<keyword evidence="3" id="KW-0949">S-adenosyl-L-methionine</keyword>
<evidence type="ECO:0000256" key="4">
    <source>
        <dbReference type="ARBA" id="ARBA00022723"/>
    </source>
</evidence>
<dbReference type="GO" id="GO:0006355">
    <property type="term" value="P:regulation of DNA-templated transcription"/>
    <property type="evidence" value="ECO:0007669"/>
    <property type="project" value="UniProtKB-ARBA"/>
</dbReference>
<keyword evidence="5" id="KW-0408">Iron</keyword>
<evidence type="ECO:0000256" key="6">
    <source>
        <dbReference type="ARBA" id="ARBA00023014"/>
    </source>
</evidence>
<organism evidence="8 9">
    <name type="scientific">Desulfosudis oleivorans (strain DSM 6200 / JCM 39069 / Hxd3)</name>
    <name type="common">Desulfococcus oleovorans</name>
    <dbReference type="NCBI Taxonomy" id="96561"/>
    <lineage>
        <taxon>Bacteria</taxon>
        <taxon>Pseudomonadati</taxon>
        <taxon>Thermodesulfobacteriota</taxon>
        <taxon>Desulfobacteria</taxon>
        <taxon>Desulfobacterales</taxon>
        <taxon>Desulfosudaceae</taxon>
        <taxon>Desulfosudis</taxon>
    </lineage>
</organism>
<feature type="domain" description="Radical SAM core" evidence="7">
    <location>
        <begin position="18"/>
        <end position="246"/>
    </location>
</feature>
<comment type="cofactor">
    <cofactor evidence="1">
        <name>[4Fe-4S] cluster</name>
        <dbReference type="ChEBI" id="CHEBI:49883"/>
    </cofactor>
</comment>
<dbReference type="KEGG" id="dol:Dole_1638"/>
<keyword evidence="6" id="KW-0411">Iron-sulfur</keyword>
<dbReference type="SFLD" id="SFLDS00029">
    <property type="entry name" value="Radical_SAM"/>
    <property type="match status" value="1"/>
</dbReference>
<dbReference type="AlphaFoldDB" id="A9A0E2"/>
<dbReference type="Gene3D" id="1.10.10.10">
    <property type="entry name" value="Winged helix-like DNA-binding domain superfamily/Winged helix DNA-binding domain"/>
    <property type="match status" value="1"/>
</dbReference>
<dbReference type="CDD" id="cd00090">
    <property type="entry name" value="HTH_ARSR"/>
    <property type="match status" value="1"/>
</dbReference>
<evidence type="ECO:0000256" key="3">
    <source>
        <dbReference type="ARBA" id="ARBA00022691"/>
    </source>
</evidence>
<accession>A9A0E2</accession>
<dbReference type="InterPro" id="IPR013785">
    <property type="entry name" value="Aldolase_TIM"/>
</dbReference>
<evidence type="ECO:0000256" key="5">
    <source>
        <dbReference type="ARBA" id="ARBA00023004"/>
    </source>
</evidence>
<dbReference type="STRING" id="96561.Dole_1638"/>
<dbReference type="CDD" id="cd01335">
    <property type="entry name" value="Radical_SAM"/>
    <property type="match status" value="1"/>
</dbReference>
<dbReference type="eggNOG" id="COG0731">
    <property type="taxonomic scope" value="Bacteria"/>
</dbReference>
<dbReference type="PROSITE" id="PS51918">
    <property type="entry name" value="RADICAL_SAM"/>
    <property type="match status" value="1"/>
</dbReference>
<dbReference type="InterPro" id="IPR011991">
    <property type="entry name" value="ArsR-like_HTH"/>
</dbReference>
<dbReference type="OrthoDB" id="9800840at2"/>
<dbReference type="Proteomes" id="UP000008561">
    <property type="component" value="Chromosome"/>
</dbReference>
<keyword evidence="9" id="KW-1185">Reference proteome</keyword>
<dbReference type="InterPro" id="IPR040084">
    <property type="entry name" value="GTPase_Obg"/>
</dbReference>
<dbReference type="InterPro" id="IPR036390">
    <property type="entry name" value="WH_DNA-bd_sf"/>
</dbReference>
<dbReference type="PANTHER" id="PTHR43787">
    <property type="entry name" value="FEMO COFACTOR BIOSYNTHESIS PROTEIN NIFB-RELATED"/>
    <property type="match status" value="1"/>
</dbReference>
<reference evidence="8 9" key="1">
    <citation type="submission" date="2007-10" db="EMBL/GenBank/DDBJ databases">
        <title>Complete sequence of Desulfococcus oleovorans Hxd3.</title>
        <authorList>
            <consortium name="US DOE Joint Genome Institute"/>
            <person name="Copeland A."/>
            <person name="Lucas S."/>
            <person name="Lapidus A."/>
            <person name="Barry K."/>
            <person name="Glavina del Rio T."/>
            <person name="Dalin E."/>
            <person name="Tice H."/>
            <person name="Pitluck S."/>
            <person name="Kiss H."/>
            <person name="Brettin T."/>
            <person name="Bruce D."/>
            <person name="Detter J.C."/>
            <person name="Han C."/>
            <person name="Schmutz J."/>
            <person name="Larimer F."/>
            <person name="Land M."/>
            <person name="Hauser L."/>
            <person name="Kyrpides N."/>
            <person name="Kim E."/>
            <person name="Wawrik B."/>
            <person name="Richardson P."/>
        </authorList>
    </citation>
    <scope>NUCLEOTIDE SEQUENCE [LARGE SCALE GENOMIC DNA]</scope>
    <source>
        <strain evidence="9">DSM 6200 / JCM 39069 / Hxd3</strain>
    </source>
</reference>
<dbReference type="Gene3D" id="3.20.20.70">
    <property type="entry name" value="Aldolase class I"/>
    <property type="match status" value="1"/>
</dbReference>
<evidence type="ECO:0000313" key="8">
    <source>
        <dbReference type="EMBL" id="ABW67442.1"/>
    </source>
</evidence>
<dbReference type="Pfam" id="PF04055">
    <property type="entry name" value="Radical_SAM"/>
    <property type="match status" value="1"/>
</dbReference>